<evidence type="ECO:0000313" key="2">
    <source>
        <dbReference type="EMBL" id="VDK24058.1"/>
    </source>
</evidence>
<evidence type="ECO:0000313" key="4">
    <source>
        <dbReference type="WBParaSite" id="ASIM_0000474501-mRNA-1"/>
    </source>
</evidence>
<dbReference type="EMBL" id="UYRR01008038">
    <property type="protein sequence ID" value="VDK24058.1"/>
    <property type="molecule type" value="Genomic_DNA"/>
</dbReference>
<evidence type="ECO:0000313" key="3">
    <source>
        <dbReference type="Proteomes" id="UP000267096"/>
    </source>
</evidence>
<feature type="compositionally biased region" description="Low complexity" evidence="1">
    <location>
        <begin position="59"/>
        <end position="75"/>
    </location>
</feature>
<feature type="region of interest" description="Disordered" evidence="1">
    <location>
        <begin position="53"/>
        <end position="77"/>
    </location>
</feature>
<organism evidence="4">
    <name type="scientific">Anisakis simplex</name>
    <name type="common">Herring worm</name>
    <dbReference type="NCBI Taxonomy" id="6269"/>
    <lineage>
        <taxon>Eukaryota</taxon>
        <taxon>Metazoa</taxon>
        <taxon>Ecdysozoa</taxon>
        <taxon>Nematoda</taxon>
        <taxon>Chromadorea</taxon>
        <taxon>Rhabditida</taxon>
        <taxon>Spirurina</taxon>
        <taxon>Ascaridomorpha</taxon>
        <taxon>Ascaridoidea</taxon>
        <taxon>Anisakidae</taxon>
        <taxon>Anisakis</taxon>
        <taxon>Anisakis simplex complex</taxon>
    </lineage>
</organism>
<name>A0A0M3JAX2_ANISI</name>
<protein>
    <submittedName>
        <fullName evidence="2 4">Uncharacterized protein</fullName>
    </submittedName>
</protein>
<dbReference type="AlphaFoldDB" id="A0A0M3JAX2"/>
<sequence length="116" mass="12668">MSEITPIIIRLEIEKSAPFFKLEFSTTDDNAESIEEPLRIALSSTAKTMLASKRRNKKATVTTAQQSATTAPSIAPVLGEDCSNGRGALPPIAADPRPQNTVKFIGKLFLFRQFCL</sequence>
<proteinExistence type="predicted"/>
<dbReference type="WBParaSite" id="ASIM_0000474501-mRNA-1">
    <property type="protein sequence ID" value="ASIM_0000474501-mRNA-1"/>
    <property type="gene ID" value="ASIM_0000474501"/>
</dbReference>
<keyword evidence="3" id="KW-1185">Reference proteome</keyword>
<gene>
    <name evidence="2" type="ORF">ASIM_LOCUS4555</name>
</gene>
<accession>A0A0M3JAX2</accession>
<reference evidence="4" key="1">
    <citation type="submission" date="2017-02" db="UniProtKB">
        <authorList>
            <consortium name="WormBaseParasite"/>
        </authorList>
    </citation>
    <scope>IDENTIFICATION</scope>
</reference>
<evidence type="ECO:0000256" key="1">
    <source>
        <dbReference type="SAM" id="MobiDB-lite"/>
    </source>
</evidence>
<dbReference type="Proteomes" id="UP000267096">
    <property type="component" value="Unassembled WGS sequence"/>
</dbReference>
<reference evidence="2 3" key="2">
    <citation type="submission" date="2018-11" db="EMBL/GenBank/DDBJ databases">
        <authorList>
            <consortium name="Pathogen Informatics"/>
        </authorList>
    </citation>
    <scope>NUCLEOTIDE SEQUENCE [LARGE SCALE GENOMIC DNA]</scope>
</reference>